<dbReference type="Gene3D" id="1.25.40.20">
    <property type="entry name" value="Ankyrin repeat-containing domain"/>
    <property type="match status" value="1"/>
</dbReference>
<dbReference type="Proteomes" id="UP000663828">
    <property type="component" value="Unassembled WGS sequence"/>
</dbReference>
<evidence type="ECO:0000313" key="1">
    <source>
        <dbReference type="EMBL" id="CAF1510943.1"/>
    </source>
</evidence>
<name>A0A815TNG7_ADIRI</name>
<keyword evidence="2" id="KW-1185">Reference proteome</keyword>
<dbReference type="InterPro" id="IPR036770">
    <property type="entry name" value="Ankyrin_rpt-contain_sf"/>
</dbReference>
<sequence>MLSTLEILPDEILIMIFTYSGDVITILRAFLGLNRRFNRILLDKRLHLLSDFVQINIRDDYYKFDVIQQVSQRLLIINGPMDKKHLCQLLQPLLSLYTQHKYLQSQLEFEYEYHKFLSVRQQLSDDQRTAIDLELETEFNELRNGVNIVTETYVERIRSLVLNEGAKLVCENNELTQFNLCQAINNLLLQFIYEKSKQQSALAKLCLKLFKILLISNPSNMKNRDYVGNGGCDVSYFFICVIFHLQHFYHSRVSTPLVNMDIYRAIVDLFLFAMQCQKQTFQDANHIKRIMFNMLNMVEQTHKNMFIQATQWGIVQIIADEYSLFEHETSDDYYCSYAIRGVLKNLMKNSRIDILRYICRHSTFQDDISSPGNIRETVNILTSGRSHRRLFCEILNDESFDFLRSNKTLIFILLDKKERQIVENLVNRSRDVLNQLDADGNDPLLHVCLKVAGCRHRIIEYLLKMGSNTERRNFEGRNFTDALQLPRNEKLLKHLREHEIIAPRAMQVG</sequence>
<comment type="caution">
    <text evidence="1">The sequence shown here is derived from an EMBL/GenBank/DDBJ whole genome shotgun (WGS) entry which is preliminary data.</text>
</comment>
<protein>
    <submittedName>
        <fullName evidence="1">Uncharacterized protein</fullName>
    </submittedName>
</protein>
<organism evidence="1 2">
    <name type="scientific">Adineta ricciae</name>
    <name type="common">Rotifer</name>
    <dbReference type="NCBI Taxonomy" id="249248"/>
    <lineage>
        <taxon>Eukaryota</taxon>
        <taxon>Metazoa</taxon>
        <taxon>Spiralia</taxon>
        <taxon>Gnathifera</taxon>
        <taxon>Rotifera</taxon>
        <taxon>Eurotatoria</taxon>
        <taxon>Bdelloidea</taxon>
        <taxon>Adinetida</taxon>
        <taxon>Adinetidae</taxon>
        <taxon>Adineta</taxon>
    </lineage>
</organism>
<dbReference type="AlphaFoldDB" id="A0A815TNG7"/>
<reference evidence="1" key="1">
    <citation type="submission" date="2021-02" db="EMBL/GenBank/DDBJ databases">
        <authorList>
            <person name="Nowell W R."/>
        </authorList>
    </citation>
    <scope>NUCLEOTIDE SEQUENCE</scope>
</reference>
<gene>
    <name evidence="1" type="ORF">XAT740_LOCUS40212</name>
</gene>
<accession>A0A815TNG7</accession>
<dbReference type="EMBL" id="CAJNOR010004551">
    <property type="protein sequence ID" value="CAF1510943.1"/>
    <property type="molecule type" value="Genomic_DNA"/>
</dbReference>
<proteinExistence type="predicted"/>
<evidence type="ECO:0000313" key="2">
    <source>
        <dbReference type="Proteomes" id="UP000663828"/>
    </source>
</evidence>